<dbReference type="STRING" id="6689.A0A3R7MSH3"/>
<name>A0A3R7MSH3_PENVA</name>
<dbReference type="OrthoDB" id="191686at2759"/>
<sequence length="207" mass="23337">MALAKAPASVACDLASARLSWRAPVPQSHGRLSLGTGTFQDDMDDLSLHVQRYRPEELDKLAKTTKFSRKEIQLIYRGFKQSISLLPFLASCHTRDFKRMDSSFSFFLSSPSSLPFKQGVRAGGSSDPMLSFPSRYPPVSFILQGIRTSFSFFVLHHPPSPFRILAWNLKQTPFLRHFLPSFPSQLPFFPEASRMWTPVPLLLGSSL</sequence>
<reference evidence="1 2" key="1">
    <citation type="submission" date="2018-04" db="EMBL/GenBank/DDBJ databases">
        <authorList>
            <person name="Zhang X."/>
            <person name="Yuan J."/>
            <person name="Li F."/>
            <person name="Xiang J."/>
        </authorList>
    </citation>
    <scope>NUCLEOTIDE SEQUENCE [LARGE SCALE GENOMIC DNA]</scope>
    <source>
        <tissue evidence="1">Muscle</tissue>
    </source>
</reference>
<evidence type="ECO:0000313" key="1">
    <source>
        <dbReference type="EMBL" id="ROT84783.1"/>
    </source>
</evidence>
<protein>
    <submittedName>
        <fullName evidence="1">Putative Kv channel-interacting protein 2-like</fullName>
    </submittedName>
</protein>
<accession>A0A3R7MSH3</accession>
<evidence type="ECO:0000313" key="2">
    <source>
        <dbReference type="Proteomes" id="UP000283509"/>
    </source>
</evidence>
<keyword evidence="2" id="KW-1185">Reference proteome</keyword>
<dbReference type="Gene3D" id="1.10.238.10">
    <property type="entry name" value="EF-hand"/>
    <property type="match status" value="1"/>
</dbReference>
<gene>
    <name evidence="1" type="ORF">C7M84_022013</name>
</gene>
<dbReference type="AlphaFoldDB" id="A0A3R7MSH3"/>
<proteinExistence type="predicted"/>
<reference evidence="1 2" key="2">
    <citation type="submission" date="2019-01" db="EMBL/GenBank/DDBJ databases">
        <title>The decoding of complex shrimp genome reveals the adaptation for benthos swimmer, frequently molting mechanism and breeding impact on genome.</title>
        <authorList>
            <person name="Sun Y."/>
            <person name="Gao Y."/>
            <person name="Yu Y."/>
        </authorList>
    </citation>
    <scope>NUCLEOTIDE SEQUENCE [LARGE SCALE GENOMIC DNA]</scope>
    <source>
        <tissue evidence="1">Muscle</tissue>
    </source>
</reference>
<dbReference type="EMBL" id="QCYY01000498">
    <property type="protein sequence ID" value="ROT84783.1"/>
    <property type="molecule type" value="Genomic_DNA"/>
</dbReference>
<organism evidence="1 2">
    <name type="scientific">Penaeus vannamei</name>
    <name type="common">Whiteleg shrimp</name>
    <name type="synonym">Litopenaeus vannamei</name>
    <dbReference type="NCBI Taxonomy" id="6689"/>
    <lineage>
        <taxon>Eukaryota</taxon>
        <taxon>Metazoa</taxon>
        <taxon>Ecdysozoa</taxon>
        <taxon>Arthropoda</taxon>
        <taxon>Crustacea</taxon>
        <taxon>Multicrustacea</taxon>
        <taxon>Malacostraca</taxon>
        <taxon>Eumalacostraca</taxon>
        <taxon>Eucarida</taxon>
        <taxon>Decapoda</taxon>
        <taxon>Dendrobranchiata</taxon>
        <taxon>Penaeoidea</taxon>
        <taxon>Penaeidae</taxon>
        <taxon>Penaeus</taxon>
    </lineage>
</organism>
<dbReference type="Proteomes" id="UP000283509">
    <property type="component" value="Unassembled WGS sequence"/>
</dbReference>
<comment type="caution">
    <text evidence="1">The sequence shown here is derived from an EMBL/GenBank/DDBJ whole genome shotgun (WGS) entry which is preliminary data.</text>
</comment>